<keyword evidence="3" id="KW-0804">Transcription</keyword>
<accession>A0A069D302</accession>
<keyword evidence="7" id="KW-1185">Reference proteome</keyword>
<keyword evidence="2" id="KW-0238">DNA-binding</keyword>
<evidence type="ECO:0000256" key="2">
    <source>
        <dbReference type="ARBA" id="ARBA00023125"/>
    </source>
</evidence>
<evidence type="ECO:0000313" key="6">
    <source>
        <dbReference type="EMBL" id="GAK37288.1"/>
    </source>
</evidence>
<dbReference type="STRING" id="1121097.GCA_000428125_00927"/>
<dbReference type="Pfam" id="PF00027">
    <property type="entry name" value="cNMP_binding"/>
    <property type="match status" value="1"/>
</dbReference>
<dbReference type="SMART" id="SM00419">
    <property type="entry name" value="HTH_CRP"/>
    <property type="match status" value="1"/>
</dbReference>
<dbReference type="SUPFAM" id="SSF46785">
    <property type="entry name" value="Winged helix' DNA-binding domain"/>
    <property type="match status" value="1"/>
</dbReference>
<feature type="domain" description="HTH crp-type" evidence="5">
    <location>
        <begin position="147"/>
        <end position="214"/>
    </location>
</feature>
<dbReference type="GO" id="GO:0003677">
    <property type="term" value="F:DNA binding"/>
    <property type="evidence" value="ECO:0007669"/>
    <property type="project" value="UniProtKB-KW"/>
</dbReference>
<dbReference type="CDD" id="cd00038">
    <property type="entry name" value="CAP_ED"/>
    <property type="match status" value="1"/>
</dbReference>
<evidence type="ECO:0000259" key="5">
    <source>
        <dbReference type="PROSITE" id="PS51063"/>
    </source>
</evidence>
<dbReference type="EMBL" id="BAJS01000017">
    <property type="protein sequence ID" value="GAK37288.1"/>
    <property type="molecule type" value="Genomic_DNA"/>
</dbReference>
<sequence length="221" mass="25058">MIEQLLPNPLFQNVSAGELRKNFEGLTYKVKNYTKGEILAHQGDVCNKLVILTKGSVRGEMIDESGRLIKIEDIAAPRALAPLFLFGAANRFPVEVTANENTEAIIIPKESVIKLFARNEVFLENYMNMSANYAQTLSEKLFFMSFKTIRQKLASYFLRLSATQGSQILLDRSQQELADYFGISRPSLAREVSHMQDDGLIKADRKQITILNKEKLKILIR</sequence>
<dbReference type="Gene3D" id="2.60.120.10">
    <property type="entry name" value="Jelly Rolls"/>
    <property type="match status" value="1"/>
</dbReference>
<organism evidence="6 7">
    <name type="scientific">Bacteroides graminisolvens DSM 19988 = JCM 15093</name>
    <dbReference type="NCBI Taxonomy" id="1121097"/>
    <lineage>
        <taxon>Bacteria</taxon>
        <taxon>Pseudomonadati</taxon>
        <taxon>Bacteroidota</taxon>
        <taxon>Bacteroidia</taxon>
        <taxon>Bacteroidales</taxon>
        <taxon>Bacteroidaceae</taxon>
        <taxon>Bacteroides</taxon>
    </lineage>
</organism>
<dbReference type="PANTHER" id="PTHR24567">
    <property type="entry name" value="CRP FAMILY TRANSCRIPTIONAL REGULATORY PROTEIN"/>
    <property type="match status" value="1"/>
</dbReference>
<evidence type="ECO:0000256" key="1">
    <source>
        <dbReference type="ARBA" id="ARBA00023015"/>
    </source>
</evidence>
<dbReference type="InterPro" id="IPR012318">
    <property type="entry name" value="HTH_CRP"/>
</dbReference>
<gene>
    <name evidence="6" type="ORF">JCM15093_2530</name>
</gene>
<dbReference type="InterPro" id="IPR018490">
    <property type="entry name" value="cNMP-bd_dom_sf"/>
</dbReference>
<evidence type="ECO:0000256" key="3">
    <source>
        <dbReference type="ARBA" id="ARBA00023163"/>
    </source>
</evidence>
<dbReference type="InterPro" id="IPR050397">
    <property type="entry name" value="Env_Response_Regulators"/>
</dbReference>
<keyword evidence="1" id="KW-0805">Transcription regulation</keyword>
<evidence type="ECO:0000313" key="7">
    <source>
        <dbReference type="Proteomes" id="UP000027601"/>
    </source>
</evidence>
<feature type="domain" description="Cyclic nucleotide-binding" evidence="4">
    <location>
        <begin position="10"/>
        <end position="116"/>
    </location>
</feature>
<reference evidence="6 7" key="1">
    <citation type="journal article" date="2015" name="Microbes Environ.">
        <title>Distribution and evolution of nitrogen fixation genes in the phylum bacteroidetes.</title>
        <authorList>
            <person name="Inoue J."/>
            <person name="Oshima K."/>
            <person name="Suda W."/>
            <person name="Sakamoto M."/>
            <person name="Iino T."/>
            <person name="Noda S."/>
            <person name="Hongoh Y."/>
            <person name="Hattori M."/>
            <person name="Ohkuma M."/>
        </authorList>
    </citation>
    <scope>NUCLEOTIDE SEQUENCE [LARGE SCALE GENOMIC DNA]</scope>
    <source>
        <strain evidence="6 7">JCM 15093</strain>
    </source>
</reference>
<dbReference type="GO" id="GO:0005829">
    <property type="term" value="C:cytosol"/>
    <property type="evidence" value="ECO:0007669"/>
    <property type="project" value="TreeGrafter"/>
</dbReference>
<dbReference type="InterPro" id="IPR000595">
    <property type="entry name" value="cNMP-bd_dom"/>
</dbReference>
<dbReference type="PANTHER" id="PTHR24567:SF58">
    <property type="entry name" value="CYCLIC AMP-BINDING REGULATORY PROTEIN"/>
    <property type="match status" value="1"/>
</dbReference>
<dbReference type="GO" id="GO:0003700">
    <property type="term" value="F:DNA-binding transcription factor activity"/>
    <property type="evidence" value="ECO:0007669"/>
    <property type="project" value="TreeGrafter"/>
</dbReference>
<protein>
    <submittedName>
        <fullName evidence="6">Hcp transcriptional regulator HcpR</fullName>
    </submittedName>
</protein>
<evidence type="ECO:0000259" key="4">
    <source>
        <dbReference type="PROSITE" id="PS50042"/>
    </source>
</evidence>
<dbReference type="PROSITE" id="PS50042">
    <property type="entry name" value="CNMP_BINDING_3"/>
    <property type="match status" value="1"/>
</dbReference>
<name>A0A069D302_9BACE</name>
<comment type="caution">
    <text evidence="6">The sequence shown here is derived from an EMBL/GenBank/DDBJ whole genome shotgun (WGS) entry which is preliminary data.</text>
</comment>
<dbReference type="OrthoDB" id="1116216at2"/>
<dbReference type="Proteomes" id="UP000027601">
    <property type="component" value="Unassembled WGS sequence"/>
</dbReference>
<dbReference type="Pfam" id="PF13545">
    <property type="entry name" value="HTH_Crp_2"/>
    <property type="match status" value="1"/>
</dbReference>
<dbReference type="SUPFAM" id="SSF51206">
    <property type="entry name" value="cAMP-binding domain-like"/>
    <property type="match status" value="1"/>
</dbReference>
<dbReference type="RefSeq" id="WP_024996999.1">
    <property type="nucleotide sequence ID" value="NZ_BAJS01000017.1"/>
</dbReference>
<dbReference type="InterPro" id="IPR014710">
    <property type="entry name" value="RmlC-like_jellyroll"/>
</dbReference>
<dbReference type="eggNOG" id="COG0664">
    <property type="taxonomic scope" value="Bacteria"/>
</dbReference>
<proteinExistence type="predicted"/>
<dbReference type="PROSITE" id="PS51063">
    <property type="entry name" value="HTH_CRP_2"/>
    <property type="match status" value="1"/>
</dbReference>
<dbReference type="AlphaFoldDB" id="A0A069D302"/>
<dbReference type="InterPro" id="IPR036390">
    <property type="entry name" value="WH_DNA-bd_sf"/>
</dbReference>